<dbReference type="PANTHER" id="PTHR33116:SF80">
    <property type="entry name" value="REVERSE TRANSCRIPTASE ZINC-BINDING DOMAIN-CONTAINING PROTEIN"/>
    <property type="match status" value="1"/>
</dbReference>
<dbReference type="Proteomes" id="UP000829196">
    <property type="component" value="Unassembled WGS sequence"/>
</dbReference>
<evidence type="ECO:0000259" key="1">
    <source>
        <dbReference type="PROSITE" id="PS50878"/>
    </source>
</evidence>
<name>A0A8T3ARA0_DENNO</name>
<reference evidence="2" key="1">
    <citation type="journal article" date="2022" name="Front. Genet.">
        <title>Chromosome-Scale Assembly of the Dendrobium nobile Genome Provides Insights Into the Molecular Mechanism of the Biosynthesis of the Medicinal Active Ingredient of Dendrobium.</title>
        <authorList>
            <person name="Xu Q."/>
            <person name="Niu S.-C."/>
            <person name="Li K.-L."/>
            <person name="Zheng P.-J."/>
            <person name="Zhang X.-J."/>
            <person name="Jia Y."/>
            <person name="Liu Y."/>
            <person name="Niu Y.-X."/>
            <person name="Yu L.-H."/>
            <person name="Chen D.-F."/>
            <person name="Zhang G.-Q."/>
        </authorList>
    </citation>
    <scope>NUCLEOTIDE SEQUENCE</scope>
    <source>
        <tissue evidence="2">Leaf</tissue>
    </source>
</reference>
<dbReference type="SUPFAM" id="SSF56672">
    <property type="entry name" value="DNA/RNA polymerases"/>
    <property type="match status" value="1"/>
</dbReference>
<dbReference type="AlphaFoldDB" id="A0A8T3ARA0"/>
<dbReference type="PROSITE" id="PS50878">
    <property type="entry name" value="RT_POL"/>
    <property type="match status" value="1"/>
</dbReference>
<feature type="domain" description="Reverse transcriptase" evidence="1">
    <location>
        <begin position="1"/>
        <end position="231"/>
    </location>
</feature>
<dbReference type="PANTHER" id="PTHR33116">
    <property type="entry name" value="REVERSE TRANSCRIPTASE ZINC-BINDING DOMAIN-CONTAINING PROTEIN-RELATED-RELATED"/>
    <property type="match status" value="1"/>
</dbReference>
<dbReference type="InterPro" id="IPR000477">
    <property type="entry name" value="RT_dom"/>
</dbReference>
<comment type="caution">
    <text evidence="2">The sequence shown here is derived from an EMBL/GenBank/DDBJ whole genome shotgun (WGS) entry which is preliminary data.</text>
</comment>
<evidence type="ECO:0000313" key="2">
    <source>
        <dbReference type="EMBL" id="KAI0498608.1"/>
    </source>
</evidence>
<dbReference type="OrthoDB" id="786209at2759"/>
<dbReference type="EMBL" id="JAGYWB010000014">
    <property type="protein sequence ID" value="KAI0498608.1"/>
    <property type="molecule type" value="Genomic_DNA"/>
</dbReference>
<gene>
    <name evidence="2" type="ORF">KFK09_019498</name>
</gene>
<keyword evidence="3" id="KW-1185">Reference proteome</keyword>
<organism evidence="2 3">
    <name type="scientific">Dendrobium nobile</name>
    <name type="common">Orchid</name>
    <dbReference type="NCBI Taxonomy" id="94219"/>
    <lineage>
        <taxon>Eukaryota</taxon>
        <taxon>Viridiplantae</taxon>
        <taxon>Streptophyta</taxon>
        <taxon>Embryophyta</taxon>
        <taxon>Tracheophyta</taxon>
        <taxon>Spermatophyta</taxon>
        <taxon>Magnoliopsida</taxon>
        <taxon>Liliopsida</taxon>
        <taxon>Asparagales</taxon>
        <taxon>Orchidaceae</taxon>
        <taxon>Epidendroideae</taxon>
        <taxon>Malaxideae</taxon>
        <taxon>Dendrobiinae</taxon>
        <taxon>Dendrobium</taxon>
    </lineage>
</organism>
<dbReference type="Pfam" id="PF00078">
    <property type="entry name" value="RVT_1"/>
    <property type="match status" value="1"/>
</dbReference>
<accession>A0A8T3ARA0</accession>
<dbReference type="CDD" id="cd01650">
    <property type="entry name" value="RT_nLTR_like"/>
    <property type="match status" value="1"/>
</dbReference>
<protein>
    <recommendedName>
        <fullName evidence="1">Reverse transcriptase domain-containing protein</fullName>
    </recommendedName>
</protein>
<evidence type="ECO:0000313" key="3">
    <source>
        <dbReference type="Proteomes" id="UP000829196"/>
    </source>
</evidence>
<sequence length="441" mass="50713">MNRFILILPNIISPYQMGFVKGRAITDNILLALDYCHDLDEKVRVGNMIMKLDIMKAYDNINWNFIYSILHLFGFDEHFISLIKVCTESPYFSIIVNGKSHGFFKASHGLRQGDPISPTLFIIAADFLSRGLSDLFINCPSLYFRTLGGINISHLCFADDFIVFLNASRNKINKIFRFFKRFEEVSGLVFNKQKSCFVITKSVTSDRVLDIKNLTGFSQVFFPLKYLGIPLYKGRKKAFLFDGLILSVQNKLSSWDSNFLSFGGRLILIKSVLASLPVYSFQTLFPPKLICKRLERNFNRFFWRGSANNSKIHWTSWVDSCGSLHEGALGCKTMCDLVSAFSFKLWFNLRNNVSLWAKFMRAKYCGGLRPSNYFYSKGQSKVWHRLYMIKWKVEPSLVWGLGKGNIFFWQDRWVNGQSLDSLLNTNSINTVKINAFLSSNG</sequence>
<dbReference type="InterPro" id="IPR043502">
    <property type="entry name" value="DNA/RNA_pol_sf"/>
</dbReference>
<proteinExistence type="predicted"/>
<dbReference type="SMR" id="A0A8T3ARA0"/>